<feature type="compositionally biased region" description="Low complexity" evidence="1">
    <location>
        <begin position="920"/>
        <end position="929"/>
    </location>
</feature>
<feature type="region of interest" description="Disordered" evidence="1">
    <location>
        <begin position="791"/>
        <end position="824"/>
    </location>
</feature>
<gene>
    <name evidence="3" type="ORF">RRG08_043285</name>
</gene>
<feature type="region of interest" description="Disordered" evidence="1">
    <location>
        <begin position="366"/>
        <end position="432"/>
    </location>
</feature>
<feature type="domain" description="Cordon-bleu ubiquitin-like" evidence="2">
    <location>
        <begin position="176"/>
        <end position="246"/>
    </location>
</feature>
<dbReference type="PANTHER" id="PTHR21557">
    <property type="entry name" value="CORDON-BLEU"/>
    <property type="match status" value="1"/>
</dbReference>
<feature type="compositionally biased region" description="Low complexity" evidence="1">
    <location>
        <begin position="467"/>
        <end position="479"/>
    </location>
</feature>
<feature type="region of interest" description="Disordered" evidence="1">
    <location>
        <begin position="1383"/>
        <end position="1466"/>
    </location>
</feature>
<name>A0AAE0XZ05_9GAST</name>
<feature type="region of interest" description="Disordered" evidence="1">
    <location>
        <begin position="445"/>
        <end position="681"/>
    </location>
</feature>
<feature type="compositionally biased region" description="Polar residues" evidence="1">
    <location>
        <begin position="1193"/>
        <end position="1212"/>
    </location>
</feature>
<feature type="compositionally biased region" description="Low complexity" evidence="1">
    <location>
        <begin position="408"/>
        <end position="419"/>
    </location>
</feature>
<feature type="compositionally biased region" description="Polar residues" evidence="1">
    <location>
        <begin position="307"/>
        <end position="316"/>
    </location>
</feature>
<feature type="compositionally biased region" description="Basic and acidic residues" evidence="1">
    <location>
        <begin position="1293"/>
        <end position="1304"/>
    </location>
</feature>
<proteinExistence type="predicted"/>
<dbReference type="InterPro" id="IPR019025">
    <property type="entry name" value="Cordon-bleu_ubiquitin_domain"/>
</dbReference>
<feature type="region of interest" description="Disordered" evidence="1">
    <location>
        <begin position="1140"/>
        <end position="1313"/>
    </location>
</feature>
<evidence type="ECO:0000256" key="1">
    <source>
        <dbReference type="SAM" id="MobiDB-lite"/>
    </source>
</evidence>
<evidence type="ECO:0000313" key="3">
    <source>
        <dbReference type="EMBL" id="KAK3724287.1"/>
    </source>
</evidence>
<sequence length="1503" mass="161349">MSRAGKFRPNGPTSVSSSVSNGKTTMPSTNMTTASSPSSTTFITNNNSSSSSNNNHNQKDTLNGSTGNSFSEMSDEASSSEPDNGPITLDVELPSGKHTDIVVDYSTAMIDLLVTLAAKCRVNPTGLTLQLLDPDTGQPLTYKPNQTIGFLGGREVRLVPRESKSKNDRKNEKPFEMTHRFTMNLPRGQKTVVRVSPLITLGQLMTSVCEDKSLDLRRHVLQIPGQPGVKVDLASTIQDLGRHELNLVAVGLQDPRSHMVSMPDLSKPSPTFSNKPMLNAPAGGELKKKRGFLSFLSKNKDKKYRQSMETSSTTSHVPRGPNLPATRQATTPPPQRRQLSESPHRPNHPDTRPKTMFIAAAPQDSANHTNLQPQPPQQQNNKLQQQPVDITARTAKKKRRAPAPPGPLADSPSAPSSLATIPPEDQRSRVHNGGHLVSETLNEKVEEEQHNHQREQEQAPPSRAELLSRLHSRNSSDSSGYHELPLSGAESPEAPGFIEHQTQHQDAAEQLKYSSASLSSGLDGSGANGDSGVHDLSPSRVSPIQEVSEKPDLPALSSEMAVSVSAPASSSGAGKKRRKAPAPPAPVPSSESPRPPDPVSAAQPSASKEQTPDIAAVEIQIHATLDRPAESVPSQFEADESSEEPTPRESSTPNGGDIEETHAEILGSKKPSAAAKDSDKMEVNRLKYNTFDNDSDDEADNINTAFDINDILEGVVFDEDPVPMELHVVGSRDTDMVMEETGSIISETVEQVEISKNERPCAFIPPPPPDEPPPPEVEPVEDIVALTRKPDPVLVDKGTGVSEDNASLAPSSAKSSPGAGRKRRASFTSLASVDTIEGLSMDFDQAIQMGEESLYLSLDDVTVPSSYKSEMALFVERMSKMAVETSAGGSGQNDDSVSSLSLPASEASDTGSVIQHVRTGSQDSRVSGSDSGGSLRGHPETDQTKDKDCLPMTEEINVPIETVPPPPQFEDEDKADKKEEVDDEEHFTETVETLIVPLTSHGYDFSAAQKVVEEEAVDTEVTPREEDSKDKRTRSGSTGVFRAEPVSIAPVYTSTASTPRPPTPPVVKQTSQPVASSAPARASSPPAQSKEKEEFVLTLEDLDSVSFLPPKPKTVKATALNTPETPGSPGFVSSAAIVIEKHDQQRTNSPRGRNSMTFLPSEQEDSLMETKPLTTYQFPTSARGGGRVGKSSAAPTLSQGLSPRSGDSNTDASLDPLIDKLSPRLLVDSSHSISSKHRSGSGSESGQRPSSPPTASSAATITPRSEPSVMVETHGKSDAPGDYDQTDSPAADSPRDGEDDKNRSTDSSAELDPQEALAVQYSALQAQFAQWQTQLSQNQDLLVAQTSPGLSRSNRAAPEIHAEQLQQLSDQVLVQQQMMQQLQQTMQALQQQQKIQSRETNGKGNSASTPAEADQTTSPPPPPPPPPPPAPSAQGGPKTSTGIPKVRTLDSPRPAKPLTSRQSRFEPVLDPREELMLAIRGFKGREGLRSVSVQQTKWVHSNR</sequence>
<feature type="region of interest" description="Disordered" evidence="1">
    <location>
        <begin position="759"/>
        <end position="778"/>
    </location>
</feature>
<feature type="compositionally biased region" description="Low complexity" evidence="1">
    <location>
        <begin position="1383"/>
        <end position="1393"/>
    </location>
</feature>
<dbReference type="GO" id="GO:0003785">
    <property type="term" value="F:actin monomer binding"/>
    <property type="evidence" value="ECO:0007669"/>
    <property type="project" value="InterPro"/>
</dbReference>
<feature type="compositionally biased region" description="Low complexity" evidence="1">
    <location>
        <begin position="69"/>
        <end position="81"/>
    </location>
</feature>
<feature type="compositionally biased region" description="Low complexity" evidence="1">
    <location>
        <begin position="35"/>
        <end position="56"/>
    </location>
</feature>
<feature type="compositionally biased region" description="Low complexity" evidence="1">
    <location>
        <begin position="1253"/>
        <end position="1263"/>
    </location>
</feature>
<dbReference type="PANTHER" id="PTHR21557:SF2">
    <property type="entry name" value="CORDON-BLEU PROTEIN-LIKE 1"/>
    <property type="match status" value="1"/>
</dbReference>
<feature type="compositionally biased region" description="Basic and acidic residues" evidence="1">
    <location>
        <begin position="937"/>
        <end position="949"/>
    </location>
</feature>
<feature type="compositionally biased region" description="Pro residues" evidence="1">
    <location>
        <begin position="763"/>
        <end position="777"/>
    </location>
</feature>
<feature type="compositionally biased region" description="Polar residues" evidence="1">
    <location>
        <begin position="11"/>
        <end position="34"/>
    </location>
</feature>
<feature type="compositionally biased region" description="Basic and acidic residues" evidence="1">
    <location>
        <begin position="1021"/>
        <end position="1030"/>
    </location>
</feature>
<evidence type="ECO:0000313" key="4">
    <source>
        <dbReference type="Proteomes" id="UP001283361"/>
    </source>
</evidence>
<dbReference type="Proteomes" id="UP001283361">
    <property type="component" value="Unassembled WGS sequence"/>
</dbReference>
<dbReference type="Pfam" id="PF09469">
    <property type="entry name" value="Cobl"/>
    <property type="match status" value="1"/>
</dbReference>
<feature type="compositionally biased region" description="Low complexity" evidence="1">
    <location>
        <begin position="377"/>
        <end position="393"/>
    </location>
</feature>
<feature type="region of interest" description="Disordered" evidence="1">
    <location>
        <begin position="1013"/>
        <end position="1095"/>
    </location>
</feature>
<evidence type="ECO:0000259" key="2">
    <source>
        <dbReference type="Pfam" id="PF09469"/>
    </source>
</evidence>
<feature type="compositionally biased region" description="Low complexity" evidence="1">
    <location>
        <begin position="1071"/>
        <end position="1088"/>
    </location>
</feature>
<feature type="compositionally biased region" description="Polar residues" evidence="1">
    <location>
        <begin position="892"/>
        <end position="913"/>
    </location>
</feature>
<organism evidence="3 4">
    <name type="scientific">Elysia crispata</name>
    <name type="common">lettuce slug</name>
    <dbReference type="NCBI Taxonomy" id="231223"/>
    <lineage>
        <taxon>Eukaryota</taxon>
        <taxon>Metazoa</taxon>
        <taxon>Spiralia</taxon>
        <taxon>Lophotrochozoa</taxon>
        <taxon>Mollusca</taxon>
        <taxon>Gastropoda</taxon>
        <taxon>Heterobranchia</taxon>
        <taxon>Euthyneura</taxon>
        <taxon>Panpulmonata</taxon>
        <taxon>Sacoglossa</taxon>
        <taxon>Placobranchoidea</taxon>
        <taxon>Plakobranchidae</taxon>
        <taxon>Elysia</taxon>
    </lineage>
</organism>
<feature type="compositionally biased region" description="Pro residues" evidence="1">
    <location>
        <begin position="581"/>
        <end position="598"/>
    </location>
</feature>
<feature type="compositionally biased region" description="Basic and acidic residues" evidence="1">
    <location>
        <begin position="445"/>
        <end position="457"/>
    </location>
</feature>
<feature type="compositionally biased region" description="Low complexity" evidence="1">
    <location>
        <begin position="806"/>
        <end position="819"/>
    </location>
</feature>
<feature type="compositionally biased region" description="Basic and acidic residues" evidence="1">
    <location>
        <begin position="338"/>
        <end position="353"/>
    </location>
</feature>
<feature type="compositionally biased region" description="Pro residues" evidence="1">
    <location>
        <begin position="1418"/>
        <end position="1431"/>
    </location>
</feature>
<keyword evidence="4" id="KW-1185">Reference proteome</keyword>
<feature type="compositionally biased region" description="Low complexity" evidence="1">
    <location>
        <begin position="557"/>
        <end position="573"/>
    </location>
</feature>
<feature type="region of interest" description="Disordered" evidence="1">
    <location>
        <begin position="885"/>
        <end position="989"/>
    </location>
</feature>
<dbReference type="EMBL" id="JAWDGP010007346">
    <property type="protein sequence ID" value="KAK3724287.1"/>
    <property type="molecule type" value="Genomic_DNA"/>
</dbReference>
<accession>A0AAE0XZ05</accession>
<protein>
    <recommendedName>
        <fullName evidence="2">Cordon-bleu ubiquitin-like domain-containing protein</fullName>
    </recommendedName>
</protein>
<comment type="caution">
    <text evidence="3">The sequence shown here is derived from an EMBL/GenBank/DDBJ whole genome shotgun (WGS) entry which is preliminary data.</text>
</comment>
<dbReference type="InterPro" id="IPR039895">
    <property type="entry name" value="COBL-like"/>
</dbReference>
<feature type="compositionally biased region" description="Polar residues" evidence="1">
    <location>
        <begin position="1146"/>
        <end position="1160"/>
    </location>
</feature>
<dbReference type="Gene3D" id="3.10.20.90">
    <property type="entry name" value="Phosphatidylinositol 3-kinase Catalytic Subunit, Chain A, domain 1"/>
    <property type="match status" value="1"/>
</dbReference>
<reference evidence="3" key="1">
    <citation type="journal article" date="2023" name="G3 (Bethesda)">
        <title>A reference genome for the long-term kleptoplast-retaining sea slug Elysia crispata morphotype clarki.</title>
        <authorList>
            <person name="Eastman K.E."/>
            <person name="Pendleton A.L."/>
            <person name="Shaikh M.A."/>
            <person name="Suttiyut T."/>
            <person name="Ogas R."/>
            <person name="Tomko P."/>
            <person name="Gavelis G."/>
            <person name="Widhalm J.R."/>
            <person name="Wisecaver J.H."/>
        </authorList>
    </citation>
    <scope>NUCLEOTIDE SEQUENCE</scope>
    <source>
        <strain evidence="3">ECLA1</strain>
    </source>
</reference>
<feature type="region of interest" description="Disordered" evidence="1">
    <location>
        <begin position="1"/>
        <end position="92"/>
    </location>
</feature>
<feature type="region of interest" description="Disordered" evidence="1">
    <location>
        <begin position="297"/>
        <end position="354"/>
    </location>
</feature>